<comment type="pathway">
    <text evidence="1 5">Pyrimidine metabolism; dUMP biosynthesis; dUMP from dCTP (dUTP route): step 2/2.</text>
</comment>
<dbReference type="InterPro" id="IPR029054">
    <property type="entry name" value="dUTPase-like"/>
</dbReference>
<keyword evidence="3 5" id="KW-0378">Hydrolase</keyword>
<protein>
    <recommendedName>
        <fullName evidence="5">Deoxyuridine 5'-triphosphate nucleotidohydrolase</fullName>
        <shortName evidence="5">dUTPase</shortName>
        <ecNumber evidence="5">3.6.1.23</ecNumber>
    </recommendedName>
    <alternativeName>
        <fullName evidence="5">dUTP pyrophosphatase</fullName>
    </alternativeName>
</protein>
<dbReference type="CDD" id="cd07557">
    <property type="entry name" value="trimeric_dUTPase"/>
    <property type="match status" value="1"/>
</dbReference>
<dbReference type="InterPro" id="IPR008181">
    <property type="entry name" value="dUTPase"/>
</dbReference>
<accession>A0AAV2B6H5</accession>
<dbReference type="InterPro" id="IPR036186">
    <property type="entry name" value="Serpin_sf"/>
</dbReference>
<evidence type="ECO:0000256" key="1">
    <source>
        <dbReference type="ARBA" id="ARBA00005142"/>
    </source>
</evidence>
<keyword evidence="8" id="KW-1185">Reference proteome</keyword>
<dbReference type="PANTHER" id="PTHR11241:SF0">
    <property type="entry name" value="DEOXYURIDINE 5'-TRIPHOSPHATE NUCLEOTIDOHYDROLASE"/>
    <property type="match status" value="1"/>
</dbReference>
<comment type="caution">
    <text evidence="7">The sequence shown here is derived from an EMBL/GenBank/DDBJ whole genome shotgun (WGS) entry which is preliminary data.</text>
</comment>
<evidence type="ECO:0000313" key="7">
    <source>
        <dbReference type="EMBL" id="CAL1291594.1"/>
    </source>
</evidence>
<keyword evidence="5" id="KW-0479">Metal-binding</keyword>
<dbReference type="InterPro" id="IPR033704">
    <property type="entry name" value="dUTPase_trimeric"/>
</dbReference>
<dbReference type="Pfam" id="PF00692">
    <property type="entry name" value="dUTPase"/>
    <property type="match status" value="1"/>
</dbReference>
<evidence type="ECO:0000256" key="3">
    <source>
        <dbReference type="ARBA" id="ARBA00022801"/>
    </source>
</evidence>
<sequence length="377" mass="42973">MSASTSQDISFKCEPIVQLMDTLLQGLHEGKADVSIPKALSSILYFYFFQQMDKPKCFPKIPEETIFIDMIKEPTKSIEIINSIIKKDTNGFVDKLDEGTEYELKDPDFDYLVMSILYLKGRWNGEVAGSFSFYNGNGIVKENVPFFKLSRLVAEVENDKIIVGVPYRSYGIMSDSYIYFSMPLQNKNEKYHFVNVYLPKFTTQRLLKINNEFGKYTLNLKYKQDEKGFEAAVMNTMFARTKPGAYIPERRDLGSIGYDLRTPNGFYIKPQENLKIDTGIAFEMDLKCNFFPKIFDKSSVAANKKVNVQGGVIDPNYRGSIIVALRNNGPEIIHFRRGDAIAQIVFLNFVLPTLTEVETINVDTDRGKRGFGGTTFL</sequence>
<dbReference type="PANTHER" id="PTHR11241">
    <property type="entry name" value="DEOXYURIDINE 5'-TRIPHOSPHATE NUCLEOTIDOHYDROLASE"/>
    <property type="match status" value="1"/>
</dbReference>
<evidence type="ECO:0000256" key="4">
    <source>
        <dbReference type="ARBA" id="ARBA00023080"/>
    </source>
</evidence>
<name>A0AAV2B6H5_9ARAC</name>
<evidence type="ECO:0000256" key="2">
    <source>
        <dbReference type="ARBA" id="ARBA00006581"/>
    </source>
</evidence>
<evidence type="ECO:0000259" key="6">
    <source>
        <dbReference type="Pfam" id="PF00692"/>
    </source>
</evidence>
<evidence type="ECO:0000256" key="5">
    <source>
        <dbReference type="RuleBase" id="RU367024"/>
    </source>
</evidence>
<dbReference type="EC" id="3.6.1.23" evidence="5"/>
<organism evidence="7 8">
    <name type="scientific">Larinioides sclopetarius</name>
    <dbReference type="NCBI Taxonomy" id="280406"/>
    <lineage>
        <taxon>Eukaryota</taxon>
        <taxon>Metazoa</taxon>
        <taxon>Ecdysozoa</taxon>
        <taxon>Arthropoda</taxon>
        <taxon>Chelicerata</taxon>
        <taxon>Arachnida</taxon>
        <taxon>Araneae</taxon>
        <taxon>Araneomorphae</taxon>
        <taxon>Entelegynae</taxon>
        <taxon>Araneoidea</taxon>
        <taxon>Araneidae</taxon>
        <taxon>Larinioides</taxon>
    </lineage>
</organism>
<dbReference type="EMBL" id="CAXIEN010000286">
    <property type="protein sequence ID" value="CAL1291594.1"/>
    <property type="molecule type" value="Genomic_DNA"/>
</dbReference>
<dbReference type="SUPFAM" id="SSF56574">
    <property type="entry name" value="Serpins"/>
    <property type="match status" value="1"/>
</dbReference>
<dbReference type="SUPFAM" id="SSF51283">
    <property type="entry name" value="dUTPase-like"/>
    <property type="match status" value="1"/>
</dbReference>
<dbReference type="GO" id="GO:0004170">
    <property type="term" value="F:dUTP diphosphatase activity"/>
    <property type="evidence" value="ECO:0007669"/>
    <property type="project" value="UniProtKB-UniRule"/>
</dbReference>
<comment type="cofactor">
    <cofactor evidence="5">
        <name>Mg(2+)</name>
        <dbReference type="ChEBI" id="CHEBI:18420"/>
    </cofactor>
</comment>
<keyword evidence="5" id="KW-0460">Magnesium</keyword>
<gene>
    <name evidence="7" type="ORF">LARSCL_LOCUS17167</name>
</gene>
<dbReference type="GO" id="GO:0006226">
    <property type="term" value="P:dUMP biosynthetic process"/>
    <property type="evidence" value="ECO:0007669"/>
    <property type="project" value="UniProtKB-UniRule"/>
</dbReference>
<evidence type="ECO:0000313" key="8">
    <source>
        <dbReference type="Proteomes" id="UP001497382"/>
    </source>
</evidence>
<dbReference type="Gene3D" id="2.70.40.10">
    <property type="match status" value="1"/>
</dbReference>
<comment type="function">
    <text evidence="5">Involved in nucleotide metabolism via production of dUMP, the immediate precursor of thymidine nucleotides, and decreases the intracellular concentration of dUTP so that uracil cannot be incorporated into DNA.</text>
</comment>
<comment type="catalytic activity">
    <reaction evidence="5">
        <text>dUTP + H2O = dUMP + diphosphate + H(+)</text>
        <dbReference type="Rhea" id="RHEA:10248"/>
        <dbReference type="ChEBI" id="CHEBI:15377"/>
        <dbReference type="ChEBI" id="CHEBI:15378"/>
        <dbReference type="ChEBI" id="CHEBI:33019"/>
        <dbReference type="ChEBI" id="CHEBI:61555"/>
        <dbReference type="ChEBI" id="CHEBI:246422"/>
        <dbReference type="EC" id="3.6.1.23"/>
    </reaction>
</comment>
<comment type="similarity">
    <text evidence="2 5">Belongs to the dUTPase family.</text>
</comment>
<dbReference type="GO" id="GO:0000287">
    <property type="term" value="F:magnesium ion binding"/>
    <property type="evidence" value="ECO:0007669"/>
    <property type="project" value="UniProtKB-UniRule"/>
</dbReference>
<feature type="domain" description="dUTPase-like" evidence="6">
    <location>
        <begin position="247"/>
        <end position="374"/>
    </location>
</feature>
<dbReference type="GO" id="GO:0046081">
    <property type="term" value="P:dUTP catabolic process"/>
    <property type="evidence" value="ECO:0007669"/>
    <property type="project" value="UniProtKB-UniRule"/>
</dbReference>
<dbReference type="Proteomes" id="UP001497382">
    <property type="component" value="Unassembled WGS sequence"/>
</dbReference>
<reference evidence="7 8" key="1">
    <citation type="submission" date="2024-04" db="EMBL/GenBank/DDBJ databases">
        <authorList>
            <person name="Rising A."/>
            <person name="Reimegard J."/>
            <person name="Sonavane S."/>
            <person name="Akerstrom W."/>
            <person name="Nylinder S."/>
            <person name="Hedman E."/>
            <person name="Kallberg Y."/>
        </authorList>
    </citation>
    <scope>NUCLEOTIDE SEQUENCE [LARGE SCALE GENOMIC DNA]</scope>
</reference>
<dbReference type="InterPro" id="IPR036157">
    <property type="entry name" value="dUTPase-like_sf"/>
</dbReference>
<dbReference type="AlphaFoldDB" id="A0AAV2B6H5"/>
<proteinExistence type="inferred from homology"/>
<keyword evidence="4 5" id="KW-0546">Nucleotide metabolism</keyword>